<dbReference type="AlphaFoldDB" id="A0A090SY55"/>
<comment type="caution">
    <text evidence="1">The sequence shown here is derived from an EMBL/GenBank/DDBJ whole genome shotgun (WGS) entry which is preliminary data.</text>
</comment>
<sequence length="55" mass="6286">MEYRVGGDYIQANYRYVTKEYIESTVNFSNINSITRRGISQVGLLGGYRFNQVGS</sequence>
<proteinExistence type="predicted"/>
<reference evidence="1 2" key="2">
    <citation type="submission" date="2014-09" db="EMBL/GenBank/DDBJ databases">
        <authorList>
            <consortium name="NBRP consortium"/>
            <person name="Sawabe T."/>
            <person name="Meirelles P."/>
            <person name="Nakanishi M."/>
            <person name="Sayaka M."/>
            <person name="Hattori M."/>
            <person name="Ohkuma M."/>
        </authorList>
    </citation>
    <scope>NUCLEOTIDE SEQUENCE [LARGE SCALE GENOMIC DNA]</scope>
    <source>
        <strain evidence="1 2">JCM 19240</strain>
    </source>
</reference>
<gene>
    <name evidence="1" type="ORF">JCM19240_6147</name>
</gene>
<evidence type="ECO:0000313" key="2">
    <source>
        <dbReference type="Proteomes" id="UP000029224"/>
    </source>
</evidence>
<accession>A0A090SY55</accession>
<dbReference type="Proteomes" id="UP000029224">
    <property type="component" value="Unassembled WGS sequence"/>
</dbReference>
<organism evidence="1 2">
    <name type="scientific">Vibrio maritimus</name>
    <dbReference type="NCBI Taxonomy" id="990268"/>
    <lineage>
        <taxon>Bacteria</taxon>
        <taxon>Pseudomonadati</taxon>
        <taxon>Pseudomonadota</taxon>
        <taxon>Gammaproteobacteria</taxon>
        <taxon>Vibrionales</taxon>
        <taxon>Vibrionaceae</taxon>
        <taxon>Vibrio</taxon>
    </lineage>
</organism>
<evidence type="ECO:0000313" key="1">
    <source>
        <dbReference type="EMBL" id="GAL32715.1"/>
    </source>
</evidence>
<reference evidence="1 2" key="1">
    <citation type="submission" date="2014-09" db="EMBL/GenBank/DDBJ databases">
        <title>Vibrio maritimus JCM 19240. (C210) whole genome shotgun sequence.</title>
        <authorList>
            <person name="Sawabe T."/>
            <person name="Meirelles P."/>
            <person name="Nakanishi M."/>
            <person name="Sayaka M."/>
            <person name="Hattori M."/>
            <person name="Ohkuma M."/>
        </authorList>
    </citation>
    <scope>NUCLEOTIDE SEQUENCE [LARGE SCALE GENOMIC DNA]</scope>
    <source>
        <strain evidence="1 2">JCM 19240</strain>
    </source>
</reference>
<protein>
    <submittedName>
        <fullName evidence="1">Outer membrane protein Imp</fullName>
    </submittedName>
</protein>
<dbReference type="EMBL" id="BBMT01000002">
    <property type="protein sequence ID" value="GAL32715.1"/>
    <property type="molecule type" value="Genomic_DNA"/>
</dbReference>
<name>A0A090SY55_9VIBR</name>
<keyword evidence="2" id="KW-1185">Reference proteome</keyword>